<dbReference type="Proteomes" id="UP000644610">
    <property type="component" value="Unassembled WGS sequence"/>
</dbReference>
<accession>A0A8J3XSF2</accession>
<keyword evidence="2" id="KW-1185">Reference proteome</keyword>
<comment type="caution">
    <text evidence="1">The sequence shown here is derived from an EMBL/GenBank/DDBJ whole genome shotgun (WGS) entry which is preliminary data.</text>
</comment>
<reference evidence="1" key="1">
    <citation type="submission" date="2021-01" db="EMBL/GenBank/DDBJ databases">
        <title>Whole genome shotgun sequence of Planotetraspora silvatica NBRC 100141.</title>
        <authorList>
            <person name="Komaki H."/>
            <person name="Tamura T."/>
        </authorList>
    </citation>
    <scope>NUCLEOTIDE SEQUENCE</scope>
    <source>
        <strain evidence="1">NBRC 100141</strain>
    </source>
</reference>
<organism evidence="1 2">
    <name type="scientific">Planotetraspora silvatica</name>
    <dbReference type="NCBI Taxonomy" id="234614"/>
    <lineage>
        <taxon>Bacteria</taxon>
        <taxon>Bacillati</taxon>
        <taxon>Actinomycetota</taxon>
        <taxon>Actinomycetes</taxon>
        <taxon>Streptosporangiales</taxon>
        <taxon>Streptosporangiaceae</taxon>
        <taxon>Planotetraspora</taxon>
    </lineage>
</organism>
<dbReference type="EMBL" id="BOOQ01000062">
    <property type="protein sequence ID" value="GII51184.1"/>
    <property type="molecule type" value="Genomic_DNA"/>
</dbReference>
<sequence length="112" mass="12322">MNGEPKWFDTLALPDMTAGLCLENSGIIDSSITASMIDTGGGIILKSPLEEIRCIRNFVAHKNIGTLTKAQDYMRLPVRDVFAHIREKTEGGLPRFCHWIDSLGALAEASVY</sequence>
<name>A0A8J3XSF2_9ACTN</name>
<evidence type="ECO:0000313" key="2">
    <source>
        <dbReference type="Proteomes" id="UP000644610"/>
    </source>
</evidence>
<proteinExistence type="predicted"/>
<protein>
    <submittedName>
        <fullName evidence="1">Uncharacterized protein</fullName>
    </submittedName>
</protein>
<evidence type="ECO:0000313" key="1">
    <source>
        <dbReference type="EMBL" id="GII51184.1"/>
    </source>
</evidence>
<dbReference type="AlphaFoldDB" id="A0A8J3XSF2"/>
<gene>
    <name evidence="1" type="ORF">Psi02_76080</name>
</gene>